<evidence type="ECO:0000313" key="3">
    <source>
        <dbReference type="Proteomes" id="UP000184267"/>
    </source>
</evidence>
<feature type="compositionally biased region" description="Pro residues" evidence="1">
    <location>
        <begin position="1199"/>
        <end position="1209"/>
    </location>
</feature>
<feature type="compositionally biased region" description="Polar residues" evidence="1">
    <location>
        <begin position="21"/>
        <end position="48"/>
    </location>
</feature>
<comment type="caution">
    <text evidence="2">The sequence shown here is derived from an EMBL/GenBank/DDBJ whole genome shotgun (WGS) entry which is preliminary data.</text>
</comment>
<gene>
    <name evidence="2" type="ORF">TRAPUB_3056</name>
</gene>
<name>A0A1M2VEQ2_TRAPU</name>
<feature type="compositionally biased region" description="Polar residues" evidence="1">
    <location>
        <begin position="312"/>
        <end position="329"/>
    </location>
</feature>
<feature type="region of interest" description="Disordered" evidence="1">
    <location>
        <begin position="312"/>
        <end position="416"/>
    </location>
</feature>
<feature type="compositionally biased region" description="Polar residues" evidence="1">
    <location>
        <begin position="569"/>
        <end position="588"/>
    </location>
</feature>
<feature type="compositionally biased region" description="Polar residues" evidence="1">
    <location>
        <begin position="600"/>
        <end position="609"/>
    </location>
</feature>
<sequence length="1222" mass="127632">MSSMQEIQSMSPVPLPGDPQHFQQYQSNDAQQSFSSLLDPSHPDTSLTPDPAVHMHLSMPTLYPSHVDTASAVSLGMHLSMSTLPPSSEELSAMDVSGGPPPSQSASPGVISELAAQSAMYGMDPRLTSIDAVDPSHPLLSSPSAASASTNASHASSPALTGVTPSYSAGSSSLASALDGMGVSRSRSGSSASPAHLTSSGSDFGFPSSGSGPPTTAHESGFQFPPPGFENQLQASDDNMQEVPGGAHLLVLGDMLKNIARTASTGSEACNMGQSGDARDIVSVLKKNVLLVAELVAAMQLDDGSLSFATHLSSNPGSSTASLNGSSVQASTASTMSVESSSQPLQHPSPTHQSSLSSLTSNGSVDSSYSDGSEVSRKRCASSVAGDRVIKSMKLESPEDSPPALQVAPPTVPSSSMLPPPTNFSYAYPMSSATPLPTVAEMASVPPPIPSVLSNSRPPSSAGIAAHLSLGILPDPSQHAVPPIRPALHQPVVLEPVASMSHPADFGSPASVSSAGSTVIAGYPSGSMWSDGRTAVPRQQHHHSLSTGSILTTASMVSNPVPIPGPSSMPYTTPMYSPTRSTHLQQPPLNAASATLGRASRSQSISQMHGNPFAYVPDGVSHPTMYESTQSRPSTAGAGRYSRPSSPEYDNDEDSDDEEQGNHYSPGGDPAGGEGRSSAEGPMNGSSRGHAGQRRMSRTSPANEGGGPSGHGNEVPQEYRSEVERIFFEFLNTICSNLDATDSKGEPIHQTLMAKKMQRLDESPDFRPFKFRIQAFTNAFLEELARQGYPEEKIPMKKASMIAACSGGVGMSSDTERLLPPPRVVACAPQIRNFLWNQPYISRFNEEGKKSKSKGNHIWHVDAKKQGDGGGWAFRPFRRKLAGTPPGVAYVGLRWTWTPRIWDPQASRANMPVTYSSPALPAWLSWKDESLTGIPPPEAQSCDVTVEARFIQDGKEEVLTHTVHITIAPMAAVDSSFTPSRRPSLVGDIHNPRRIMSDSVVSSVAQPNAAPRLIRHPPSLSAPPPPVVAPESQVVQVLTTAAQRVAQEAQSQVVASPNEAGPELQALAKQQHVLTVTAQAISSKMAGEVPENAVAQSNALTAAAQQVVLQAARQVVADRTVAAVSSGLPASAGNSPQVTVKEVSVATQSAVAQAVGMVGPLSSEVDVLMTAKSLLQQQTRGPSVLSSLDPRPHSTGNSPPGPFDLPPPVAVAPSGAVYFPPS</sequence>
<feature type="compositionally biased region" description="Acidic residues" evidence="1">
    <location>
        <begin position="649"/>
        <end position="659"/>
    </location>
</feature>
<organism evidence="2 3">
    <name type="scientific">Trametes pubescens</name>
    <name type="common">White-rot fungus</name>
    <dbReference type="NCBI Taxonomy" id="154538"/>
    <lineage>
        <taxon>Eukaryota</taxon>
        <taxon>Fungi</taxon>
        <taxon>Dikarya</taxon>
        <taxon>Basidiomycota</taxon>
        <taxon>Agaricomycotina</taxon>
        <taxon>Agaricomycetes</taxon>
        <taxon>Polyporales</taxon>
        <taxon>Polyporaceae</taxon>
        <taxon>Trametes</taxon>
    </lineage>
</organism>
<feature type="region of interest" description="Disordered" evidence="1">
    <location>
        <begin position="84"/>
        <end position="108"/>
    </location>
</feature>
<reference evidence="2 3" key="1">
    <citation type="submission" date="2016-10" db="EMBL/GenBank/DDBJ databases">
        <title>Genome sequence of the basidiomycete white-rot fungus Trametes pubescens.</title>
        <authorList>
            <person name="Makela M.R."/>
            <person name="Granchi Z."/>
            <person name="Peng M."/>
            <person name="De Vries R.P."/>
            <person name="Grigoriev I."/>
            <person name="Riley R."/>
            <person name="Hilden K."/>
        </authorList>
    </citation>
    <scope>NUCLEOTIDE SEQUENCE [LARGE SCALE GENOMIC DNA]</scope>
    <source>
        <strain evidence="2 3">FBCC735</strain>
    </source>
</reference>
<feature type="compositionally biased region" description="Low complexity" evidence="1">
    <location>
        <begin position="330"/>
        <end position="361"/>
    </location>
</feature>
<dbReference type="GO" id="GO:0016020">
    <property type="term" value="C:membrane"/>
    <property type="evidence" value="ECO:0007669"/>
    <property type="project" value="InterPro"/>
</dbReference>
<dbReference type="EMBL" id="MNAD01001353">
    <property type="protein sequence ID" value="OJT06121.1"/>
    <property type="molecule type" value="Genomic_DNA"/>
</dbReference>
<evidence type="ECO:0000313" key="2">
    <source>
        <dbReference type="EMBL" id="OJT06121.1"/>
    </source>
</evidence>
<dbReference type="Proteomes" id="UP000184267">
    <property type="component" value="Unassembled WGS sequence"/>
</dbReference>
<feature type="region of interest" description="Disordered" evidence="1">
    <location>
        <begin position="1"/>
        <end position="53"/>
    </location>
</feature>
<feature type="compositionally biased region" description="Polar residues" evidence="1">
    <location>
        <begin position="1"/>
        <end position="11"/>
    </location>
</feature>
<dbReference type="OMA" id="KWEFRPF"/>
<keyword evidence="3" id="KW-1185">Reference proteome</keyword>
<feature type="region of interest" description="Disordered" evidence="1">
    <location>
        <begin position="132"/>
        <end position="234"/>
    </location>
</feature>
<feature type="compositionally biased region" description="Basic and acidic residues" evidence="1">
    <location>
        <begin position="388"/>
        <end position="397"/>
    </location>
</feature>
<feature type="compositionally biased region" description="Low complexity" evidence="1">
    <location>
        <begin position="166"/>
        <end position="216"/>
    </location>
</feature>
<accession>A0A1M2VEQ2</accession>
<feature type="compositionally biased region" description="Polar residues" evidence="1">
    <location>
        <begin position="362"/>
        <end position="373"/>
    </location>
</feature>
<dbReference type="STRING" id="154538.A0A1M2VEQ2"/>
<feature type="compositionally biased region" description="Low complexity" evidence="1">
    <location>
        <begin position="135"/>
        <end position="159"/>
    </location>
</feature>
<dbReference type="SUPFAM" id="SSF49313">
    <property type="entry name" value="Cadherin-like"/>
    <property type="match status" value="1"/>
</dbReference>
<dbReference type="InterPro" id="IPR015919">
    <property type="entry name" value="Cadherin-like_sf"/>
</dbReference>
<feature type="region of interest" description="Disordered" evidence="1">
    <location>
        <begin position="1178"/>
        <end position="1209"/>
    </location>
</feature>
<proteinExistence type="predicted"/>
<evidence type="ECO:0000256" key="1">
    <source>
        <dbReference type="SAM" id="MobiDB-lite"/>
    </source>
</evidence>
<protein>
    <submittedName>
        <fullName evidence="2">Uncharacterized protein</fullName>
    </submittedName>
</protein>
<dbReference type="AlphaFoldDB" id="A0A1M2VEQ2"/>
<feature type="region of interest" description="Disordered" evidence="1">
    <location>
        <begin position="564"/>
        <end position="715"/>
    </location>
</feature>
<dbReference type="GO" id="GO:0005509">
    <property type="term" value="F:calcium ion binding"/>
    <property type="evidence" value="ECO:0007669"/>
    <property type="project" value="InterPro"/>
</dbReference>
<dbReference type="OrthoDB" id="5593376at2759"/>